<sequence length="312" mass="34144">MPHTTSSEVVSPSLGAISTVDVWDDPRSLRTFSTFHQSNDKNNAAFAETSFFPSPKLDTTRDTPQNGNVDEVKTNGINHWNKKSENGNGSFNGPSDSILKNNLSIPFNKPKTSPKIGKLVKPVTPPPILNQKLKVEPSSCNSSFDSTQDQSTASPHNHSSNSMVEKTLARQPSPLSNFLQSTLEETNGNGLDPPKENGANHHDDDNDVVSIHLGLTDKRFGFSVVGGCDEGFVPRIEHITTGNLIIPEDHFSTPAKCILAISSIELKRNNKEAIFLTPADYAFVLLAVNLLGSNVLCQKGGHRQRNYLWLQF</sequence>
<feature type="compositionally biased region" description="Polar residues" evidence="1">
    <location>
        <begin position="138"/>
        <end position="164"/>
    </location>
</feature>
<proteinExistence type="predicted"/>
<accession>A0AAV4P836</accession>
<dbReference type="Proteomes" id="UP001054945">
    <property type="component" value="Unassembled WGS sequence"/>
</dbReference>
<feature type="region of interest" description="Disordered" evidence="1">
    <location>
        <begin position="52"/>
        <end position="168"/>
    </location>
</feature>
<protein>
    <submittedName>
        <fullName evidence="2">Uncharacterized protein</fullName>
    </submittedName>
</protein>
<name>A0AAV4P836_CAEEX</name>
<organism evidence="2 3">
    <name type="scientific">Caerostris extrusa</name>
    <name type="common">Bark spider</name>
    <name type="synonym">Caerostris bankana</name>
    <dbReference type="NCBI Taxonomy" id="172846"/>
    <lineage>
        <taxon>Eukaryota</taxon>
        <taxon>Metazoa</taxon>
        <taxon>Ecdysozoa</taxon>
        <taxon>Arthropoda</taxon>
        <taxon>Chelicerata</taxon>
        <taxon>Arachnida</taxon>
        <taxon>Araneae</taxon>
        <taxon>Araneomorphae</taxon>
        <taxon>Entelegynae</taxon>
        <taxon>Araneoidea</taxon>
        <taxon>Araneidae</taxon>
        <taxon>Caerostris</taxon>
    </lineage>
</organism>
<dbReference type="EMBL" id="BPLR01021624">
    <property type="protein sequence ID" value="GIX91871.1"/>
    <property type="molecule type" value="Genomic_DNA"/>
</dbReference>
<feature type="region of interest" description="Disordered" evidence="1">
    <location>
        <begin position="183"/>
        <end position="205"/>
    </location>
</feature>
<feature type="compositionally biased region" description="Polar residues" evidence="1">
    <location>
        <begin position="86"/>
        <end position="105"/>
    </location>
</feature>
<evidence type="ECO:0000256" key="1">
    <source>
        <dbReference type="SAM" id="MobiDB-lite"/>
    </source>
</evidence>
<evidence type="ECO:0000313" key="3">
    <source>
        <dbReference type="Proteomes" id="UP001054945"/>
    </source>
</evidence>
<feature type="compositionally biased region" description="Basic and acidic residues" evidence="1">
    <location>
        <begin position="193"/>
        <end position="204"/>
    </location>
</feature>
<reference evidence="2 3" key="1">
    <citation type="submission" date="2021-06" db="EMBL/GenBank/DDBJ databases">
        <title>Caerostris extrusa draft genome.</title>
        <authorList>
            <person name="Kono N."/>
            <person name="Arakawa K."/>
        </authorList>
    </citation>
    <scope>NUCLEOTIDE SEQUENCE [LARGE SCALE GENOMIC DNA]</scope>
</reference>
<gene>
    <name evidence="2" type="primary">AVEN_32112_1</name>
    <name evidence="2" type="ORF">CEXT_2411</name>
</gene>
<evidence type="ECO:0000313" key="2">
    <source>
        <dbReference type="EMBL" id="GIX91871.1"/>
    </source>
</evidence>
<keyword evidence="3" id="KW-1185">Reference proteome</keyword>
<comment type="caution">
    <text evidence="2">The sequence shown here is derived from an EMBL/GenBank/DDBJ whole genome shotgun (WGS) entry which is preliminary data.</text>
</comment>
<dbReference type="AlphaFoldDB" id="A0AAV4P836"/>